<proteinExistence type="inferred from homology"/>
<evidence type="ECO:0008006" key="8">
    <source>
        <dbReference type="Google" id="ProtNLM"/>
    </source>
</evidence>
<keyword evidence="3" id="KW-0217">Developmental protein</keyword>
<protein>
    <recommendedName>
        <fullName evidence="8">Protein ripply2</fullName>
    </recommendedName>
</protein>
<keyword evidence="7" id="KW-1185">Reference proteome</keyword>
<dbReference type="Pfam" id="PF14998">
    <property type="entry name" value="Ripply"/>
    <property type="match status" value="1"/>
</dbReference>
<dbReference type="PANTHER" id="PTHR16770:SF3">
    <property type="entry name" value="PROTEIN RIPPLY2"/>
    <property type="match status" value="1"/>
</dbReference>
<dbReference type="PANTHER" id="PTHR16770">
    <property type="entry name" value="PROTEIN RIPPLY-LIKE"/>
    <property type="match status" value="1"/>
</dbReference>
<reference evidence="6" key="1">
    <citation type="journal article" date="2022" name="bioRxiv">
        <title>Sequencing and chromosome-scale assembly of the giantPleurodeles waltlgenome.</title>
        <authorList>
            <person name="Brown T."/>
            <person name="Elewa A."/>
            <person name="Iarovenko S."/>
            <person name="Subramanian E."/>
            <person name="Araus A.J."/>
            <person name="Petzold A."/>
            <person name="Susuki M."/>
            <person name="Suzuki K.-i.T."/>
            <person name="Hayashi T."/>
            <person name="Toyoda A."/>
            <person name="Oliveira C."/>
            <person name="Osipova E."/>
            <person name="Leigh N.D."/>
            <person name="Simon A."/>
            <person name="Yun M.H."/>
        </authorList>
    </citation>
    <scope>NUCLEOTIDE SEQUENCE</scope>
    <source>
        <strain evidence="6">20211129_DDA</strain>
        <tissue evidence="6">Liver</tissue>
    </source>
</reference>
<dbReference type="AlphaFoldDB" id="A0AAV7RFI5"/>
<gene>
    <name evidence="6" type="ORF">NDU88_004015</name>
</gene>
<organism evidence="6 7">
    <name type="scientific">Pleurodeles waltl</name>
    <name type="common">Iberian ribbed newt</name>
    <dbReference type="NCBI Taxonomy" id="8319"/>
    <lineage>
        <taxon>Eukaryota</taxon>
        <taxon>Metazoa</taxon>
        <taxon>Chordata</taxon>
        <taxon>Craniata</taxon>
        <taxon>Vertebrata</taxon>
        <taxon>Euteleostomi</taxon>
        <taxon>Amphibia</taxon>
        <taxon>Batrachia</taxon>
        <taxon>Caudata</taxon>
        <taxon>Salamandroidea</taxon>
        <taxon>Salamandridae</taxon>
        <taxon>Pleurodelinae</taxon>
        <taxon>Pleurodeles</taxon>
    </lineage>
</organism>
<evidence type="ECO:0000256" key="2">
    <source>
        <dbReference type="ARBA" id="ARBA00006944"/>
    </source>
</evidence>
<dbReference type="EMBL" id="JANPWB010000009">
    <property type="protein sequence ID" value="KAJ1151231.1"/>
    <property type="molecule type" value="Genomic_DNA"/>
</dbReference>
<feature type="compositionally biased region" description="Basic and acidic residues" evidence="5">
    <location>
        <begin position="38"/>
        <end position="50"/>
    </location>
</feature>
<accession>A0AAV7RFI5</accession>
<evidence type="ECO:0000256" key="1">
    <source>
        <dbReference type="ARBA" id="ARBA00004123"/>
    </source>
</evidence>
<keyword evidence="4" id="KW-0539">Nucleus</keyword>
<feature type="compositionally biased region" description="Basic and acidic residues" evidence="5">
    <location>
        <begin position="118"/>
        <end position="128"/>
    </location>
</feature>
<comment type="caution">
    <text evidence="6">The sequence shown here is derived from an EMBL/GenBank/DDBJ whole genome shotgun (WGS) entry which is preliminary data.</text>
</comment>
<evidence type="ECO:0000256" key="4">
    <source>
        <dbReference type="ARBA" id="ARBA00023242"/>
    </source>
</evidence>
<dbReference type="GO" id="GO:0000122">
    <property type="term" value="P:negative regulation of transcription by RNA polymerase II"/>
    <property type="evidence" value="ECO:0007669"/>
    <property type="project" value="TreeGrafter"/>
</dbReference>
<feature type="compositionally biased region" description="Acidic residues" evidence="5">
    <location>
        <begin position="106"/>
        <end position="117"/>
    </location>
</feature>
<comment type="subcellular location">
    <subcellularLocation>
        <location evidence="1">Nucleus</location>
    </subcellularLocation>
</comment>
<evidence type="ECO:0000313" key="7">
    <source>
        <dbReference type="Proteomes" id="UP001066276"/>
    </source>
</evidence>
<evidence type="ECO:0000256" key="5">
    <source>
        <dbReference type="SAM" id="MobiDB-lite"/>
    </source>
</evidence>
<dbReference type="InterPro" id="IPR028127">
    <property type="entry name" value="Ripply_fam"/>
</dbReference>
<dbReference type="Proteomes" id="UP001066276">
    <property type="component" value="Chromosome 5"/>
</dbReference>
<evidence type="ECO:0000256" key="3">
    <source>
        <dbReference type="ARBA" id="ARBA00022473"/>
    </source>
</evidence>
<feature type="region of interest" description="Disordered" evidence="5">
    <location>
        <begin position="106"/>
        <end position="128"/>
    </location>
</feature>
<comment type="similarity">
    <text evidence="2">Belongs to the ripply family.</text>
</comment>
<sequence length="128" mass="14778">MKKLWSAQGRRSHRCQQPVGPATAADRPRSQGFWRPWSPDRKGSEREQSRKIQKRLPYRPVTGKHGCYKHPVKLFWPKSKCFDHLYETAEALLVNFPVQATISFYEESDSESEADSSDENHDSGIDSE</sequence>
<dbReference type="GO" id="GO:0009880">
    <property type="term" value="P:embryonic pattern specification"/>
    <property type="evidence" value="ECO:0007669"/>
    <property type="project" value="TreeGrafter"/>
</dbReference>
<feature type="region of interest" description="Disordered" evidence="5">
    <location>
        <begin position="1"/>
        <end position="57"/>
    </location>
</feature>
<name>A0AAV7RFI5_PLEWA</name>
<evidence type="ECO:0000313" key="6">
    <source>
        <dbReference type="EMBL" id="KAJ1151231.1"/>
    </source>
</evidence>
<dbReference type="GO" id="GO:0005634">
    <property type="term" value="C:nucleus"/>
    <property type="evidence" value="ECO:0007669"/>
    <property type="project" value="UniProtKB-SubCell"/>
</dbReference>